<evidence type="ECO:0000313" key="1">
    <source>
        <dbReference type="EMBL" id="KAJ3513231.1"/>
    </source>
</evidence>
<evidence type="ECO:0000313" key="2">
    <source>
        <dbReference type="Proteomes" id="UP001148786"/>
    </source>
</evidence>
<name>A0A9W8K5M0_9AGAR</name>
<organism evidence="1 2">
    <name type="scientific">Agrocybe chaxingu</name>
    <dbReference type="NCBI Taxonomy" id="84603"/>
    <lineage>
        <taxon>Eukaryota</taxon>
        <taxon>Fungi</taxon>
        <taxon>Dikarya</taxon>
        <taxon>Basidiomycota</taxon>
        <taxon>Agaricomycotina</taxon>
        <taxon>Agaricomycetes</taxon>
        <taxon>Agaricomycetidae</taxon>
        <taxon>Agaricales</taxon>
        <taxon>Agaricineae</taxon>
        <taxon>Strophariaceae</taxon>
        <taxon>Agrocybe</taxon>
    </lineage>
</organism>
<reference evidence="1" key="1">
    <citation type="submission" date="2022-07" db="EMBL/GenBank/DDBJ databases">
        <title>Genome Sequence of Agrocybe chaxingu.</title>
        <authorList>
            <person name="Buettner E."/>
        </authorList>
    </citation>
    <scope>NUCLEOTIDE SEQUENCE</scope>
    <source>
        <strain evidence="1">MP-N11</strain>
    </source>
</reference>
<comment type="caution">
    <text evidence="1">The sequence shown here is derived from an EMBL/GenBank/DDBJ whole genome shotgun (WGS) entry which is preliminary data.</text>
</comment>
<dbReference type="OrthoDB" id="2526341at2759"/>
<protein>
    <submittedName>
        <fullName evidence="1">Uncharacterized protein</fullName>
    </submittedName>
</protein>
<accession>A0A9W8K5M0</accession>
<proteinExistence type="predicted"/>
<gene>
    <name evidence="1" type="ORF">NLJ89_g3070</name>
</gene>
<sequence>MPLTLNPPKVPFRFSRYEYLSGLRLPEHISLEVMKISPYREPISSDLSLPSALWDDAKFILDSHMEELQSKYNSLESDEERQAWLAAKALHLAALETNAGIYEDFLQSRSDEREARRNQRRLQREELLIQKLKEGGFTEKLTWLPMNTLKSYVSSDTDPNPATEKGWQKLLPKLTAFIERQTHERKMQQRRDVIAQRCRILKQLFLSGPGCNFNTIQPNVADIAALPEIQKILCPFVDDTETEEGAIEQRLMWALSSGVGGDFLSSWWNETSKTLLAIVHLATRRKIATAHALTNPTLFFLCKDCPTLPLTYPAVLIHTCRHPDYASAAYKDCNADMKHAFSCLEAQPWAARCGRLMFYPSRSKHAAAILKILDLDERHITSDFLYFNNPVLVHQRKNGSRVMVRWNEAIFNCGKTTTKKALSVWQRATSQEMYSFYRQLVVLPL</sequence>
<dbReference type="EMBL" id="JANKHO010000210">
    <property type="protein sequence ID" value="KAJ3513231.1"/>
    <property type="molecule type" value="Genomic_DNA"/>
</dbReference>
<dbReference type="AlphaFoldDB" id="A0A9W8K5M0"/>
<dbReference type="Proteomes" id="UP001148786">
    <property type="component" value="Unassembled WGS sequence"/>
</dbReference>
<keyword evidence="2" id="KW-1185">Reference proteome</keyword>